<comment type="subunit">
    <text evidence="4">Heterodimer of a B chain and an A chain linked by two disulfide bonds.</text>
</comment>
<dbReference type="InterPro" id="IPR022352">
    <property type="entry name" value="Ins/IGF/rlx"/>
</dbReference>
<reference evidence="13 14" key="1">
    <citation type="submission" date="2022-01" db="EMBL/GenBank/DDBJ databases">
        <title>A high-quality chromosome-level genome assembly of rohu carp, Labeo rohita.</title>
        <authorList>
            <person name="Arick M.A. II"/>
            <person name="Hsu C.-Y."/>
            <person name="Magbanua Z."/>
            <person name="Pechanova O."/>
            <person name="Grover C."/>
            <person name="Miller E."/>
            <person name="Thrash A."/>
            <person name="Ezzel L."/>
            <person name="Alam S."/>
            <person name="Benzie J."/>
            <person name="Hamilton M."/>
            <person name="Karsi A."/>
            <person name="Lawrence M.L."/>
            <person name="Peterson D.G."/>
        </authorList>
    </citation>
    <scope>NUCLEOTIDE SEQUENCE [LARGE SCALE GENOMIC DNA]</scope>
    <source>
        <strain evidence="14">BAU-BD-2019</strain>
        <tissue evidence="13">Blood</tissue>
    </source>
</reference>
<evidence type="ECO:0000256" key="10">
    <source>
        <dbReference type="RuleBase" id="RU000406"/>
    </source>
</evidence>
<dbReference type="InterPro" id="IPR016179">
    <property type="entry name" value="Insulin-like"/>
</dbReference>
<dbReference type="PROSITE" id="PS00262">
    <property type="entry name" value="INSULIN"/>
    <property type="match status" value="1"/>
</dbReference>
<dbReference type="PANTHER" id="PTHR11454">
    <property type="entry name" value="INSULIN/INSULIN GROWTH FACTOR"/>
    <property type="match status" value="1"/>
</dbReference>
<keyword evidence="6" id="KW-0313">Glucose metabolism</keyword>
<sequence>MHRPGLLLLSLCAGSLLTHSGAFGNRRLCGIQLVEALLLVCGEKGLFYQPGRRVREHSFRVMMRNSPLFRRQTGVAAQSGERGTARSSVSKRGIVEQCCHFYCDYYDLENYCNT</sequence>
<evidence type="ECO:0000313" key="13">
    <source>
        <dbReference type="EMBL" id="KAI2666260.1"/>
    </source>
</evidence>
<comment type="caution">
    <text evidence="13">The sequence shown here is derived from an EMBL/GenBank/DDBJ whole genome shotgun (WGS) entry which is preliminary data.</text>
</comment>
<feature type="chain" id="PRO_5045909112" evidence="11">
    <location>
        <begin position="23"/>
        <end position="114"/>
    </location>
</feature>
<keyword evidence="14" id="KW-1185">Reference proteome</keyword>
<accession>A0ABQ8MTT6</accession>
<dbReference type="Proteomes" id="UP000830375">
    <property type="component" value="Unassembled WGS sequence"/>
</dbReference>
<evidence type="ECO:0000256" key="6">
    <source>
        <dbReference type="ARBA" id="ARBA00022526"/>
    </source>
</evidence>
<name>A0ABQ8MTT6_LABRO</name>
<dbReference type="InterPro" id="IPR036438">
    <property type="entry name" value="Insulin-like_sf"/>
</dbReference>
<dbReference type="InterPro" id="IPR022353">
    <property type="entry name" value="Insulin_CS"/>
</dbReference>
<evidence type="ECO:0000256" key="4">
    <source>
        <dbReference type="ARBA" id="ARBA00011207"/>
    </source>
</evidence>
<evidence type="ECO:0000256" key="8">
    <source>
        <dbReference type="ARBA" id="ARBA00023157"/>
    </source>
</evidence>
<evidence type="ECO:0000259" key="12">
    <source>
        <dbReference type="SMART" id="SM00078"/>
    </source>
</evidence>
<evidence type="ECO:0000256" key="3">
    <source>
        <dbReference type="ARBA" id="ARBA00009034"/>
    </source>
</evidence>
<comment type="subcellular location">
    <subcellularLocation>
        <location evidence="2 10">Secreted</location>
    </subcellularLocation>
</comment>
<proteinExistence type="inferred from homology"/>
<feature type="signal peptide" evidence="11">
    <location>
        <begin position="1"/>
        <end position="22"/>
    </location>
</feature>
<evidence type="ECO:0000256" key="1">
    <source>
        <dbReference type="ARBA" id="ARBA00002985"/>
    </source>
</evidence>
<dbReference type="PRINTS" id="PR00276">
    <property type="entry name" value="INSULINFAMLY"/>
</dbReference>
<dbReference type="CDD" id="cd04367">
    <property type="entry name" value="IlGF_insulin_like"/>
    <property type="match status" value="1"/>
</dbReference>
<keyword evidence="9" id="KW-0119">Carbohydrate metabolism</keyword>
<keyword evidence="7" id="KW-0372">Hormone</keyword>
<organism evidence="13 14">
    <name type="scientific">Labeo rohita</name>
    <name type="common">Indian major carp</name>
    <name type="synonym">Cyprinus rohita</name>
    <dbReference type="NCBI Taxonomy" id="84645"/>
    <lineage>
        <taxon>Eukaryota</taxon>
        <taxon>Metazoa</taxon>
        <taxon>Chordata</taxon>
        <taxon>Craniata</taxon>
        <taxon>Vertebrata</taxon>
        <taxon>Euteleostomi</taxon>
        <taxon>Actinopterygii</taxon>
        <taxon>Neopterygii</taxon>
        <taxon>Teleostei</taxon>
        <taxon>Ostariophysi</taxon>
        <taxon>Cypriniformes</taxon>
        <taxon>Cyprinidae</taxon>
        <taxon>Labeoninae</taxon>
        <taxon>Labeonini</taxon>
        <taxon>Labeo</taxon>
    </lineage>
</organism>
<dbReference type="InterPro" id="IPR004825">
    <property type="entry name" value="Insulin"/>
</dbReference>
<dbReference type="SUPFAM" id="SSF56994">
    <property type="entry name" value="Insulin-like"/>
    <property type="match status" value="1"/>
</dbReference>
<evidence type="ECO:0000313" key="14">
    <source>
        <dbReference type="Proteomes" id="UP000830375"/>
    </source>
</evidence>
<evidence type="ECO:0000256" key="5">
    <source>
        <dbReference type="ARBA" id="ARBA00022525"/>
    </source>
</evidence>
<dbReference type="PANTHER" id="PTHR11454:SF9">
    <property type="entry name" value="INSULIN"/>
    <property type="match status" value="1"/>
</dbReference>
<keyword evidence="11" id="KW-0732">Signal</keyword>
<evidence type="ECO:0000256" key="2">
    <source>
        <dbReference type="ARBA" id="ARBA00004613"/>
    </source>
</evidence>
<evidence type="ECO:0000256" key="9">
    <source>
        <dbReference type="ARBA" id="ARBA00023277"/>
    </source>
</evidence>
<comment type="function">
    <text evidence="1">Insulin decreases blood glucose concentration. It increases cell permeability to monosaccharides, amino acids and fatty acids. It accelerates glycolysis, the pentose phosphate cycle, and glycogen synthesis in liver.</text>
</comment>
<dbReference type="SMART" id="SM00078">
    <property type="entry name" value="IlGF"/>
    <property type="match status" value="1"/>
</dbReference>
<dbReference type="Gene3D" id="1.10.100.10">
    <property type="entry name" value="Insulin-like"/>
    <property type="match status" value="1"/>
</dbReference>
<evidence type="ECO:0000256" key="7">
    <source>
        <dbReference type="ARBA" id="ARBA00022702"/>
    </source>
</evidence>
<keyword evidence="5 10" id="KW-0964">Secreted</keyword>
<keyword evidence="8" id="KW-1015">Disulfide bond</keyword>
<feature type="domain" description="Insulin-like" evidence="12">
    <location>
        <begin position="26"/>
        <end position="112"/>
    </location>
</feature>
<dbReference type="EMBL" id="JACTAM010000003">
    <property type="protein sequence ID" value="KAI2666260.1"/>
    <property type="molecule type" value="Genomic_DNA"/>
</dbReference>
<gene>
    <name evidence="13" type="ORF">H4Q32_010080</name>
</gene>
<evidence type="ECO:0000256" key="11">
    <source>
        <dbReference type="SAM" id="SignalP"/>
    </source>
</evidence>
<dbReference type="Pfam" id="PF00049">
    <property type="entry name" value="Insulin"/>
    <property type="match status" value="1"/>
</dbReference>
<comment type="similarity">
    <text evidence="3 10">Belongs to the insulin family.</text>
</comment>
<protein>
    <submittedName>
        <fullName evidence="13">Insulin</fullName>
    </submittedName>
</protein>